<sequence>MSNQHVFQLDPLDHNKAKFSVNHKKLCYPECKSRAIKPKEGVALVSVEKALTLALRMSAPGLSFPFGSRRCNSHHYMDYLRYGKRSLNMLFVSRDCPVFGEIDYPNAPDFKLKDYLGNEHPVGPPLQLSPAVTTGQVGDGIRKATAKIIKHGQECLPCFGGNGFPPSP</sequence>
<protein>
    <submittedName>
        <fullName evidence="1">Uncharacterized protein</fullName>
    </submittedName>
</protein>
<dbReference type="EMBL" id="OU963867">
    <property type="protein sequence ID" value="CAH0391862.1"/>
    <property type="molecule type" value="Genomic_DNA"/>
</dbReference>
<dbReference type="AlphaFoldDB" id="A0A9P0AI99"/>
<proteinExistence type="predicted"/>
<dbReference type="Proteomes" id="UP001152759">
    <property type="component" value="Chromosome 6"/>
</dbReference>
<evidence type="ECO:0000313" key="1">
    <source>
        <dbReference type="EMBL" id="CAH0391862.1"/>
    </source>
</evidence>
<reference evidence="1" key="1">
    <citation type="submission" date="2021-12" db="EMBL/GenBank/DDBJ databases">
        <authorList>
            <person name="King R."/>
        </authorList>
    </citation>
    <scope>NUCLEOTIDE SEQUENCE</scope>
</reference>
<evidence type="ECO:0000313" key="2">
    <source>
        <dbReference type="Proteomes" id="UP001152759"/>
    </source>
</evidence>
<name>A0A9P0AI99_BEMTA</name>
<accession>A0A9P0AI99</accession>
<keyword evidence="2" id="KW-1185">Reference proteome</keyword>
<gene>
    <name evidence="1" type="ORF">BEMITA_LOCUS10442</name>
</gene>
<organism evidence="1 2">
    <name type="scientific">Bemisia tabaci</name>
    <name type="common">Sweetpotato whitefly</name>
    <name type="synonym">Aleurodes tabaci</name>
    <dbReference type="NCBI Taxonomy" id="7038"/>
    <lineage>
        <taxon>Eukaryota</taxon>
        <taxon>Metazoa</taxon>
        <taxon>Ecdysozoa</taxon>
        <taxon>Arthropoda</taxon>
        <taxon>Hexapoda</taxon>
        <taxon>Insecta</taxon>
        <taxon>Pterygota</taxon>
        <taxon>Neoptera</taxon>
        <taxon>Paraneoptera</taxon>
        <taxon>Hemiptera</taxon>
        <taxon>Sternorrhyncha</taxon>
        <taxon>Aleyrodoidea</taxon>
        <taxon>Aleyrodidae</taxon>
        <taxon>Aleyrodinae</taxon>
        <taxon>Bemisia</taxon>
    </lineage>
</organism>